<reference evidence="3 4" key="1">
    <citation type="submission" date="2016-10" db="EMBL/GenBank/DDBJ databases">
        <authorList>
            <person name="de Groot N.N."/>
        </authorList>
    </citation>
    <scope>NUCLEOTIDE SEQUENCE [LARGE SCALE GENOMIC DNA]</scope>
    <source>
        <strain evidence="3 4">DSM 44215</strain>
    </source>
</reference>
<gene>
    <name evidence="3" type="ORF">SAMN04488548_1342472</name>
</gene>
<dbReference type="EMBL" id="FNLM01000034">
    <property type="protein sequence ID" value="SDU59502.1"/>
    <property type="molecule type" value="Genomic_DNA"/>
</dbReference>
<dbReference type="RefSeq" id="WP_074851001.1">
    <property type="nucleotide sequence ID" value="NZ_FNLM01000034.1"/>
</dbReference>
<evidence type="ECO:0000313" key="3">
    <source>
        <dbReference type="EMBL" id="SDU59502.1"/>
    </source>
</evidence>
<evidence type="ECO:0000256" key="1">
    <source>
        <dbReference type="SAM" id="MobiDB-lite"/>
    </source>
</evidence>
<dbReference type="Gene3D" id="3.60.110.10">
    <property type="entry name" value="Carbon-nitrogen hydrolase"/>
    <property type="match status" value="1"/>
</dbReference>
<organism evidence="3 4">
    <name type="scientific">Gordonia westfalica</name>
    <dbReference type="NCBI Taxonomy" id="158898"/>
    <lineage>
        <taxon>Bacteria</taxon>
        <taxon>Bacillati</taxon>
        <taxon>Actinomycetota</taxon>
        <taxon>Actinomycetes</taxon>
        <taxon>Mycobacteriales</taxon>
        <taxon>Gordoniaceae</taxon>
        <taxon>Gordonia</taxon>
    </lineage>
</organism>
<protein>
    <submittedName>
        <fullName evidence="3">Predicted amidohydrolase</fullName>
    </submittedName>
</protein>
<keyword evidence="3" id="KW-0378">Hydrolase</keyword>
<proteinExistence type="predicted"/>
<evidence type="ECO:0000313" key="4">
    <source>
        <dbReference type="Proteomes" id="UP000183180"/>
    </source>
</evidence>
<dbReference type="InterPro" id="IPR003010">
    <property type="entry name" value="C-N_Hydrolase"/>
</dbReference>
<name>A0A1H2JT11_9ACTN</name>
<accession>A0A1H2JT11</accession>
<dbReference type="AlphaFoldDB" id="A0A1H2JT11"/>
<dbReference type="InterPro" id="IPR036526">
    <property type="entry name" value="C-N_Hydrolase_sf"/>
</dbReference>
<feature type="region of interest" description="Disordered" evidence="1">
    <location>
        <begin position="299"/>
        <end position="319"/>
    </location>
</feature>
<dbReference type="SUPFAM" id="SSF56317">
    <property type="entry name" value="Carbon-nitrogen hydrolase"/>
    <property type="match status" value="1"/>
</dbReference>
<dbReference type="GO" id="GO:0016787">
    <property type="term" value="F:hydrolase activity"/>
    <property type="evidence" value="ECO:0007669"/>
    <property type="project" value="UniProtKB-KW"/>
</dbReference>
<dbReference type="PROSITE" id="PS50263">
    <property type="entry name" value="CN_HYDROLASE"/>
    <property type="match status" value="1"/>
</dbReference>
<evidence type="ECO:0000259" key="2">
    <source>
        <dbReference type="PROSITE" id="PS50263"/>
    </source>
</evidence>
<dbReference type="Pfam" id="PF00795">
    <property type="entry name" value="CN_hydrolase"/>
    <property type="match status" value="1"/>
</dbReference>
<dbReference type="OrthoDB" id="4761924at2"/>
<dbReference type="STRING" id="158898.SAMN04488548_1342472"/>
<sequence length="504" mass="54605">MSPDDTASFAAMIDRVVEMPDLDATWLAVSAELLRYCAEHPASTDEWAGLAPGEPFDTIAAMHVGALAAMVTAEPGLRDLLGDAPETVVRLSFMSRATRNALREFATREAVPHGSLPPRLHLLAVARGIAESIDELAGDTYVHWFRARGEVVLTPGEPYPVCRRDPRRWLAPHAVNTRPDNLPDRDLAQTRRLRIADAAPYTYIIDFDSWNRLSPVGASGRLTVAVGQPNRDLTDFDIAFSDEPRRTFANLGPKDAAAQADRIALLGAQAARRGADILVLPEYTLTEAVHTALLERDRRETAEPRPTVTCTGVGSGPDDDGVMTNDGRLVIHTAGFSPDHSVATPRKLHPAYIGDAVERVRVGTEIRVFVSERWTLCVLICRDGMDDAVAAQLAAIGVNLLLVPAMSPKTASLIGTTASLCRRSQAFVVIANGPARWPDTASPIDAPQAPAGHRAEAVFAGPYADLPDRFWAATVGSTNDEEYEPGLWTFSFDERAVHTTDDNS</sequence>
<dbReference type="Proteomes" id="UP000183180">
    <property type="component" value="Unassembled WGS sequence"/>
</dbReference>
<feature type="domain" description="CN hydrolase" evidence="2">
    <location>
        <begin position="222"/>
        <end position="504"/>
    </location>
</feature>